<feature type="domain" description="SWIM-type" evidence="5">
    <location>
        <begin position="656"/>
        <end position="703"/>
    </location>
</feature>
<organism evidence="6 7">
    <name type="scientific">Castilleja foliolosa</name>
    <dbReference type="NCBI Taxonomy" id="1961234"/>
    <lineage>
        <taxon>Eukaryota</taxon>
        <taxon>Viridiplantae</taxon>
        <taxon>Streptophyta</taxon>
        <taxon>Embryophyta</taxon>
        <taxon>Tracheophyta</taxon>
        <taxon>Spermatophyta</taxon>
        <taxon>Magnoliopsida</taxon>
        <taxon>eudicotyledons</taxon>
        <taxon>Gunneridae</taxon>
        <taxon>Pentapetalae</taxon>
        <taxon>asterids</taxon>
        <taxon>lamiids</taxon>
        <taxon>Lamiales</taxon>
        <taxon>Orobanchaceae</taxon>
        <taxon>Pedicularideae</taxon>
        <taxon>Castillejinae</taxon>
        <taxon>Castilleja</taxon>
    </lineage>
</organism>
<gene>
    <name evidence="6" type="ORF">CASFOL_027720</name>
</gene>
<keyword evidence="1" id="KW-0479">Metal-binding</keyword>
<accession>A0ABD3CHA4</accession>
<dbReference type="InterPro" id="IPR007527">
    <property type="entry name" value="Znf_SWIM"/>
</dbReference>
<dbReference type="Pfam" id="PF03101">
    <property type="entry name" value="FAR1"/>
    <property type="match status" value="1"/>
</dbReference>
<dbReference type="Pfam" id="PF10551">
    <property type="entry name" value="MULE"/>
    <property type="match status" value="1"/>
</dbReference>
<dbReference type="PANTHER" id="PTHR47718:SF8">
    <property type="entry name" value="PROTEIN FAR1-RELATED SEQUENCE"/>
    <property type="match status" value="1"/>
</dbReference>
<evidence type="ECO:0000256" key="3">
    <source>
        <dbReference type="ARBA" id="ARBA00022833"/>
    </source>
</evidence>
<dbReference type="PROSITE" id="PS50966">
    <property type="entry name" value="ZF_SWIM"/>
    <property type="match status" value="1"/>
</dbReference>
<evidence type="ECO:0000256" key="4">
    <source>
        <dbReference type="PROSITE-ProRule" id="PRU00325"/>
    </source>
</evidence>
<dbReference type="Proteomes" id="UP001632038">
    <property type="component" value="Unassembled WGS sequence"/>
</dbReference>
<dbReference type="GO" id="GO:0008270">
    <property type="term" value="F:zinc ion binding"/>
    <property type="evidence" value="ECO:0007669"/>
    <property type="project" value="UniProtKB-KW"/>
</dbReference>
<dbReference type="InterPro" id="IPR018289">
    <property type="entry name" value="MULE_transposase_dom"/>
</dbReference>
<proteinExistence type="predicted"/>
<protein>
    <recommendedName>
        <fullName evidence="5">SWIM-type domain-containing protein</fullName>
    </recommendedName>
</protein>
<dbReference type="EMBL" id="JAVIJP010000036">
    <property type="protein sequence ID" value="KAL3628674.1"/>
    <property type="molecule type" value="Genomic_DNA"/>
</dbReference>
<dbReference type="InterPro" id="IPR006564">
    <property type="entry name" value="Znf_PMZ"/>
</dbReference>
<evidence type="ECO:0000313" key="6">
    <source>
        <dbReference type="EMBL" id="KAL3628674.1"/>
    </source>
</evidence>
<keyword evidence="2 4" id="KW-0863">Zinc-finger</keyword>
<dbReference type="AlphaFoldDB" id="A0ABD3CHA4"/>
<dbReference type="Pfam" id="PF04434">
    <property type="entry name" value="SWIM"/>
    <property type="match status" value="1"/>
</dbReference>
<evidence type="ECO:0000313" key="7">
    <source>
        <dbReference type="Proteomes" id="UP001632038"/>
    </source>
</evidence>
<dbReference type="InterPro" id="IPR029033">
    <property type="entry name" value="His_PPase_superfam"/>
</dbReference>
<dbReference type="InterPro" id="IPR004330">
    <property type="entry name" value="FAR1_DNA_bnd_dom"/>
</dbReference>
<name>A0ABD3CHA4_9LAMI</name>
<evidence type="ECO:0000259" key="5">
    <source>
        <dbReference type="PROSITE" id="PS50966"/>
    </source>
</evidence>
<sequence length="980" mass="112477">MRTVVKTSIDNRLSEKGKMQTVRAAFDLKSMGAWENNCSIWPSITQRAYQAAEIIAAVNAINRRCYSFLDDRGLGAYEGRKLDPFLVQVMGEITGSSSGREPYRRLDFDHGSNFPITNEIVVVDMHHENENDMNDHVSTHPVECIDTIHARINKELIPVVGMEFETEEIAHQFYLTYAKAVGFGVRFSRAHKEKSSNKILDRVFCCAREGERKKDVRDAQVKCHRPLSRCNCSAEMKISCRQTDLYQLGNYRIVKFIAGHNHDCVTPSKIYLIRSYRKITEAQKAEVDIAISCGIAPRETVEFLAKHVGGREHLGFIADDCKNYLRSKRTNTMRAGDTGGVLQYLQRKQAEDPNFLYAIQVDDEDLITNIFWADAKMRSDYLHFGDVVCFDTTYRKHKDGRPIALFVGVNNHKQTTIFGVALLYDETAITFSWLFDTFATTMSGKKPQTILTDQDKAMSKALTSQWPETYHRLCVWHINQNAAMHLSNVFAQYKDFAKDFSSCMYDHEDEHEFVDAWNEMLEKYGLQNNSWLEGMFQIRKKWALVYGRETFCADMSTTQRSESMNSVIKKYVSYKNELVEFFEHFERLLEDRRYKESRAELSTSQSVPILSFPVQILKHAATIYTSEILELFQEEVCKSHDCNLEICGECDTKSEFKVAYYTSRRLHNVIYDSVNYSVSCSCKKFEFIGILCSHALKVLNFKQIVRIPDQYIKKRWLKTAKKQKVKVVVEDNSQVEPKQLLSYRYKELCQFNTRLITRAAESEKAYEIAKVGLQKLLDLVDASFEDDKVQAPGNTVTGATDVCTVNLLDSTVNNNISVERIRGIKPKEKINKTSKRPRSGLEKATKTRKRATKMKILNNHDTFVEQSPVEVYQGSKFMAASQYSEDFEKRNATWAALGNENLELANEFTLSQLSQLQDCRSSVGVPLSNENAHLCRDTSNDIFKQHQIDMSLPSANSIKSFHSVEAREYDGKLTDLLKMC</sequence>
<reference evidence="7" key="1">
    <citation type="journal article" date="2024" name="IScience">
        <title>Strigolactones Initiate the Formation of Haustorium-like Structures in Castilleja.</title>
        <authorList>
            <person name="Buerger M."/>
            <person name="Peterson D."/>
            <person name="Chory J."/>
        </authorList>
    </citation>
    <scope>NUCLEOTIDE SEQUENCE [LARGE SCALE GENOMIC DNA]</scope>
</reference>
<dbReference type="PANTHER" id="PTHR47718">
    <property type="entry name" value="OS01G0519700 PROTEIN"/>
    <property type="match status" value="1"/>
</dbReference>
<evidence type="ECO:0000256" key="1">
    <source>
        <dbReference type="ARBA" id="ARBA00022723"/>
    </source>
</evidence>
<dbReference type="SMART" id="SM00575">
    <property type="entry name" value="ZnF_PMZ"/>
    <property type="match status" value="1"/>
</dbReference>
<comment type="caution">
    <text evidence="6">The sequence shown here is derived from an EMBL/GenBank/DDBJ whole genome shotgun (WGS) entry which is preliminary data.</text>
</comment>
<keyword evidence="3" id="KW-0862">Zinc</keyword>
<dbReference type="SUPFAM" id="SSF53254">
    <property type="entry name" value="Phosphoglycerate mutase-like"/>
    <property type="match status" value="1"/>
</dbReference>
<evidence type="ECO:0000256" key="2">
    <source>
        <dbReference type="ARBA" id="ARBA00022771"/>
    </source>
</evidence>
<keyword evidence="7" id="KW-1185">Reference proteome</keyword>